<dbReference type="EMBL" id="FNQJ01000030">
    <property type="protein sequence ID" value="SEA79189.1"/>
    <property type="molecule type" value="Genomic_DNA"/>
</dbReference>
<dbReference type="RefSeq" id="WP_092700119.1">
    <property type="nucleotide sequence ID" value="NZ_CAXIQL010000073.1"/>
</dbReference>
<dbReference type="SUPFAM" id="SSF69118">
    <property type="entry name" value="AhpD-like"/>
    <property type="match status" value="1"/>
</dbReference>
<keyword evidence="2" id="KW-0560">Oxidoreductase</keyword>
<dbReference type="PANTHER" id="PTHR34846:SF11">
    <property type="entry name" value="4-CARBOXYMUCONOLACTONE DECARBOXYLASE FAMILY PROTEIN (AFU_ORTHOLOGUE AFUA_6G11590)"/>
    <property type="match status" value="1"/>
</dbReference>
<reference evidence="3" key="1">
    <citation type="submission" date="2016-10" db="EMBL/GenBank/DDBJ databases">
        <authorList>
            <person name="Varghese N."/>
            <person name="Submissions S."/>
        </authorList>
    </citation>
    <scope>NUCLEOTIDE SEQUENCE [LARGE SCALE GENOMIC DNA]</scope>
    <source>
        <strain evidence="3">DSM 25157</strain>
    </source>
</reference>
<proteinExistence type="predicted"/>
<dbReference type="Pfam" id="PF02627">
    <property type="entry name" value="CMD"/>
    <property type="match status" value="1"/>
</dbReference>
<name>A0A1H4E329_9BURK</name>
<dbReference type="InterPro" id="IPR029032">
    <property type="entry name" value="AhpD-like"/>
</dbReference>
<dbReference type="Gene3D" id="1.20.1290.10">
    <property type="entry name" value="AhpD-like"/>
    <property type="match status" value="1"/>
</dbReference>
<evidence type="ECO:0000313" key="2">
    <source>
        <dbReference type="EMBL" id="SEA79189.1"/>
    </source>
</evidence>
<sequence length="172" mass="18936">MRVDPIVPGTRPELATQEAQIRAERGRISVLYQALLNSPPIAHGWEQMLSAVRNRSSLDAGLRELVILRVAVLNRAPYEFDAHVPHALQAGKTQQAIDATRSPALLADAHWTPAERVALQLTDAMTRDIDVPDTLFEQVRAHFSAQGQVDLCATIGAYNMVSRFLVALQIGH</sequence>
<dbReference type="STRING" id="592050.SAMN05421875_13036"/>
<organism evidence="2 3">
    <name type="scientific">Acidovorax soli</name>
    <dbReference type="NCBI Taxonomy" id="592050"/>
    <lineage>
        <taxon>Bacteria</taxon>
        <taxon>Pseudomonadati</taxon>
        <taxon>Pseudomonadota</taxon>
        <taxon>Betaproteobacteria</taxon>
        <taxon>Burkholderiales</taxon>
        <taxon>Comamonadaceae</taxon>
        <taxon>Acidovorax</taxon>
    </lineage>
</organism>
<evidence type="ECO:0000313" key="3">
    <source>
        <dbReference type="Proteomes" id="UP000199002"/>
    </source>
</evidence>
<keyword evidence="3" id="KW-1185">Reference proteome</keyword>
<dbReference type="Proteomes" id="UP000199002">
    <property type="component" value="Unassembled WGS sequence"/>
</dbReference>
<dbReference type="InterPro" id="IPR003779">
    <property type="entry name" value="CMD-like"/>
</dbReference>
<protein>
    <submittedName>
        <fullName evidence="2">Alkylhydroperoxidase AhpD family core domain-containing protein</fullName>
    </submittedName>
</protein>
<dbReference type="PANTHER" id="PTHR34846">
    <property type="entry name" value="4-CARBOXYMUCONOLACTONE DECARBOXYLASE FAMILY PROTEIN (AFU_ORTHOLOGUE AFUA_6G11590)"/>
    <property type="match status" value="1"/>
</dbReference>
<keyword evidence="2" id="KW-0575">Peroxidase</keyword>
<gene>
    <name evidence="2" type="ORF">SAMN05421875_13036</name>
</gene>
<evidence type="ECO:0000259" key="1">
    <source>
        <dbReference type="Pfam" id="PF02627"/>
    </source>
</evidence>
<accession>A0A1H4E329</accession>
<dbReference type="GO" id="GO:0051920">
    <property type="term" value="F:peroxiredoxin activity"/>
    <property type="evidence" value="ECO:0007669"/>
    <property type="project" value="InterPro"/>
</dbReference>
<feature type="domain" description="Carboxymuconolactone decarboxylase-like" evidence="1">
    <location>
        <begin position="39"/>
        <end position="123"/>
    </location>
</feature>
<dbReference type="GeneID" id="34234909"/>
<dbReference type="AlphaFoldDB" id="A0A1H4E329"/>